<evidence type="ECO:0000256" key="1">
    <source>
        <dbReference type="ARBA" id="ARBA00023125"/>
    </source>
</evidence>
<dbReference type="SMART" id="SM00530">
    <property type="entry name" value="HTH_XRE"/>
    <property type="match status" value="1"/>
</dbReference>
<dbReference type="Gene3D" id="1.10.260.40">
    <property type="entry name" value="lambda repressor-like DNA-binding domains"/>
    <property type="match status" value="1"/>
</dbReference>
<sequence>MARGIAERMAEIISDRKMTQKDLASLSGVTESAISHYLKGDRIPRGATLIKIAKALNTTTDYLLSQDEKSGSQKDFDDARVILARNASKMTKEQKMELIKLLM</sequence>
<feature type="domain" description="HTH cro/C1-type" evidence="2">
    <location>
        <begin position="9"/>
        <end position="63"/>
    </location>
</feature>
<dbReference type="PANTHER" id="PTHR46558">
    <property type="entry name" value="TRACRIPTIONAL REGULATORY PROTEIN-RELATED-RELATED"/>
    <property type="match status" value="1"/>
</dbReference>
<evidence type="ECO:0000259" key="2">
    <source>
        <dbReference type="PROSITE" id="PS50943"/>
    </source>
</evidence>
<reference evidence="3 4" key="1">
    <citation type="submission" date="2024-03" db="EMBL/GenBank/DDBJ databases">
        <title>Human intestinal bacterial collection.</title>
        <authorList>
            <person name="Pauvert C."/>
            <person name="Hitch T.C.A."/>
            <person name="Clavel T."/>
        </authorList>
    </citation>
    <scope>NUCLEOTIDE SEQUENCE [LARGE SCALE GENOMIC DNA]</scope>
    <source>
        <strain evidence="3 4">CLA-JM-H16</strain>
    </source>
</reference>
<accession>A0ABV1BIX1</accession>
<dbReference type="Pfam" id="PF01381">
    <property type="entry name" value="HTH_3"/>
    <property type="match status" value="1"/>
</dbReference>
<protein>
    <submittedName>
        <fullName evidence="3">Helix-turn-helix transcriptional regulator</fullName>
    </submittedName>
</protein>
<dbReference type="Proteomes" id="UP001473063">
    <property type="component" value="Unassembled WGS sequence"/>
</dbReference>
<keyword evidence="4" id="KW-1185">Reference proteome</keyword>
<dbReference type="InterPro" id="IPR010982">
    <property type="entry name" value="Lambda_DNA-bd_dom_sf"/>
</dbReference>
<keyword evidence="1" id="KW-0238">DNA-binding</keyword>
<gene>
    <name evidence="3" type="ORF">WMO28_16960</name>
</gene>
<dbReference type="RefSeq" id="WP_243113506.1">
    <property type="nucleotide sequence ID" value="NZ_JBBMEJ010000056.1"/>
</dbReference>
<organism evidence="3 4">
    <name type="scientific">Blautia aquisgranensis</name>
    <dbReference type="NCBI Taxonomy" id="3133153"/>
    <lineage>
        <taxon>Bacteria</taxon>
        <taxon>Bacillati</taxon>
        <taxon>Bacillota</taxon>
        <taxon>Clostridia</taxon>
        <taxon>Lachnospirales</taxon>
        <taxon>Lachnospiraceae</taxon>
        <taxon>Blautia</taxon>
    </lineage>
</organism>
<dbReference type="PROSITE" id="PS50943">
    <property type="entry name" value="HTH_CROC1"/>
    <property type="match status" value="1"/>
</dbReference>
<dbReference type="EMBL" id="JBBMEJ010000056">
    <property type="protein sequence ID" value="MEQ2372568.1"/>
    <property type="molecule type" value="Genomic_DNA"/>
</dbReference>
<proteinExistence type="predicted"/>
<comment type="caution">
    <text evidence="3">The sequence shown here is derived from an EMBL/GenBank/DDBJ whole genome shotgun (WGS) entry which is preliminary data.</text>
</comment>
<evidence type="ECO:0000313" key="4">
    <source>
        <dbReference type="Proteomes" id="UP001473063"/>
    </source>
</evidence>
<dbReference type="InterPro" id="IPR001387">
    <property type="entry name" value="Cro/C1-type_HTH"/>
</dbReference>
<dbReference type="SUPFAM" id="SSF47413">
    <property type="entry name" value="lambda repressor-like DNA-binding domains"/>
    <property type="match status" value="1"/>
</dbReference>
<name>A0ABV1BIX1_9FIRM</name>
<dbReference type="CDD" id="cd00093">
    <property type="entry name" value="HTH_XRE"/>
    <property type="match status" value="1"/>
</dbReference>
<evidence type="ECO:0000313" key="3">
    <source>
        <dbReference type="EMBL" id="MEQ2372568.1"/>
    </source>
</evidence>
<dbReference type="PANTHER" id="PTHR46558:SF11">
    <property type="entry name" value="HTH-TYPE TRANSCRIPTIONAL REGULATOR XRE"/>
    <property type="match status" value="1"/>
</dbReference>